<dbReference type="Proteomes" id="UP000696280">
    <property type="component" value="Unassembled WGS sequence"/>
</dbReference>
<organism evidence="1 2">
    <name type="scientific">Hymenoscyphus fraxineus</name>
    <dbReference type="NCBI Taxonomy" id="746836"/>
    <lineage>
        <taxon>Eukaryota</taxon>
        <taxon>Fungi</taxon>
        <taxon>Dikarya</taxon>
        <taxon>Ascomycota</taxon>
        <taxon>Pezizomycotina</taxon>
        <taxon>Leotiomycetes</taxon>
        <taxon>Helotiales</taxon>
        <taxon>Helotiaceae</taxon>
        <taxon>Hymenoscyphus</taxon>
    </lineage>
</organism>
<dbReference type="EMBL" id="CAJVRL010000106">
    <property type="protein sequence ID" value="CAG8961326.1"/>
    <property type="molecule type" value="Genomic_DNA"/>
</dbReference>
<comment type="caution">
    <text evidence="1">The sequence shown here is derived from an EMBL/GenBank/DDBJ whole genome shotgun (WGS) entry which is preliminary data.</text>
</comment>
<dbReference type="AlphaFoldDB" id="A0A9N9PVG2"/>
<proteinExistence type="predicted"/>
<dbReference type="PANTHER" id="PTHR42085">
    <property type="entry name" value="F-BOX DOMAIN-CONTAINING PROTEIN"/>
    <property type="match status" value="1"/>
</dbReference>
<evidence type="ECO:0008006" key="3">
    <source>
        <dbReference type="Google" id="ProtNLM"/>
    </source>
</evidence>
<keyword evidence="2" id="KW-1185">Reference proteome</keyword>
<accession>A0A9N9PVG2</accession>
<gene>
    <name evidence="1" type="ORF">HYFRA_00013787</name>
</gene>
<protein>
    <recommendedName>
        <fullName evidence="3">F-box domain-containing protein</fullName>
    </recommendedName>
</protein>
<evidence type="ECO:0000313" key="2">
    <source>
        <dbReference type="Proteomes" id="UP000696280"/>
    </source>
</evidence>
<reference evidence="1" key="1">
    <citation type="submission" date="2021-07" db="EMBL/GenBank/DDBJ databases">
        <authorList>
            <person name="Durling M."/>
        </authorList>
    </citation>
    <scope>NUCLEOTIDE SEQUENCE</scope>
</reference>
<sequence length="287" mass="32585">MEKITIFEEVSTPISTQLIQNPDYQSPKNTEEPPLFRLPIEIRNQIYEYLLISENAYITLFNPFQTPLPRPTLCPTMNQTILNPSVVLPVSYHPPPSIIGDLRPTLTLRRIVFDVLYSPIIHTQILHINRQMHEEAAFILYSRNCFAVQGHLENLTNVFHPQIGPHHAGSIRHLSFPFPSCSHDDHGGLDGFHEQFPNLEEVAFGVPMTKSLDAIEKHCGVDAALKATGNVSAEFKKIPSFRRVRIELVAFLDLPTREELRGFMEGLGWEVTLHPLGVSRATYLAYE</sequence>
<dbReference type="PANTHER" id="PTHR42085:SF4">
    <property type="entry name" value="F-BOX DOMAIN-CONTAINING PROTEIN"/>
    <property type="match status" value="1"/>
</dbReference>
<dbReference type="InterPro" id="IPR038883">
    <property type="entry name" value="AN11006-like"/>
</dbReference>
<name>A0A9N9PVG2_9HELO</name>
<dbReference type="OrthoDB" id="62952at2759"/>
<evidence type="ECO:0000313" key="1">
    <source>
        <dbReference type="EMBL" id="CAG8961326.1"/>
    </source>
</evidence>